<name>A0A066U4L8_9PSEU</name>
<dbReference type="InterPro" id="IPR036513">
    <property type="entry name" value="STAS_dom_sf"/>
</dbReference>
<evidence type="ECO:0000313" key="5">
    <source>
        <dbReference type="Proteomes" id="UP000027345"/>
    </source>
</evidence>
<dbReference type="SUPFAM" id="SSF52091">
    <property type="entry name" value="SpoIIaa-like"/>
    <property type="match status" value="1"/>
</dbReference>
<reference evidence="4 5" key="1">
    <citation type="submission" date="2014-05" db="EMBL/GenBank/DDBJ databases">
        <title>Draft genome sequence of Amycolatopsis rifamycinica DSM 46095.</title>
        <authorList>
            <person name="Lal R."/>
            <person name="Saxena A."/>
            <person name="Kumari R."/>
            <person name="Mukherjee U."/>
            <person name="Singh P."/>
            <person name="Sangwan N."/>
            <person name="Mahato N.K."/>
        </authorList>
    </citation>
    <scope>NUCLEOTIDE SEQUENCE [LARGE SCALE GENOMIC DNA]</scope>
    <source>
        <strain evidence="4 5">DSM 46095</strain>
    </source>
</reference>
<dbReference type="Proteomes" id="UP000027345">
    <property type="component" value="Unassembled WGS sequence"/>
</dbReference>
<dbReference type="OrthoDB" id="3481860at2"/>
<dbReference type="CDD" id="cd07043">
    <property type="entry name" value="STAS_anti-anti-sigma_factors"/>
    <property type="match status" value="1"/>
</dbReference>
<dbReference type="eggNOG" id="COG1366">
    <property type="taxonomic scope" value="Bacteria"/>
</dbReference>
<dbReference type="Gene3D" id="3.30.750.24">
    <property type="entry name" value="STAS domain"/>
    <property type="match status" value="1"/>
</dbReference>
<evidence type="ECO:0000313" key="4">
    <source>
        <dbReference type="EMBL" id="KDN19148.1"/>
    </source>
</evidence>
<dbReference type="Pfam" id="PF01740">
    <property type="entry name" value="STAS"/>
    <property type="match status" value="1"/>
</dbReference>
<sequence length="114" mass="11275">MTGTPFSVTTRTTGAGAVVTVLGELDVATAPRLRAGIEALTLAAGQRLVVDLAGVTFCDSSGISALIAARNVAEAAGAGVALAAVPGRLSRTFGLIGLGDFFPTYPSAEAALRG</sequence>
<dbReference type="RefSeq" id="WP_043784549.1">
    <property type="nucleotide sequence ID" value="NZ_JMQI01000055.1"/>
</dbReference>
<proteinExistence type="inferred from homology"/>
<protein>
    <recommendedName>
        <fullName evidence="2">Anti-sigma factor antagonist</fullName>
    </recommendedName>
</protein>
<evidence type="ECO:0000256" key="2">
    <source>
        <dbReference type="RuleBase" id="RU003749"/>
    </source>
</evidence>
<evidence type="ECO:0000256" key="1">
    <source>
        <dbReference type="ARBA" id="ARBA00009013"/>
    </source>
</evidence>
<dbReference type="GO" id="GO:0043856">
    <property type="term" value="F:anti-sigma factor antagonist activity"/>
    <property type="evidence" value="ECO:0007669"/>
    <property type="project" value="InterPro"/>
</dbReference>
<gene>
    <name evidence="4" type="ORF">DV20_26180</name>
</gene>
<evidence type="ECO:0000259" key="3">
    <source>
        <dbReference type="PROSITE" id="PS50801"/>
    </source>
</evidence>
<accession>A0A066U4L8</accession>
<dbReference type="AlphaFoldDB" id="A0A066U4L8"/>
<dbReference type="PROSITE" id="PS50801">
    <property type="entry name" value="STAS"/>
    <property type="match status" value="1"/>
</dbReference>
<dbReference type="STRING" id="287986.DV20_26180"/>
<dbReference type="PANTHER" id="PTHR33495:SF2">
    <property type="entry name" value="ANTI-SIGMA FACTOR ANTAGONIST TM_1081-RELATED"/>
    <property type="match status" value="1"/>
</dbReference>
<keyword evidence="5" id="KW-1185">Reference proteome</keyword>
<comment type="similarity">
    <text evidence="1 2">Belongs to the anti-sigma-factor antagonist family.</text>
</comment>
<dbReference type="InterPro" id="IPR003658">
    <property type="entry name" value="Anti-sigma_ant"/>
</dbReference>
<organism evidence="4 5">
    <name type="scientific">Amycolatopsis rifamycinica</name>
    <dbReference type="NCBI Taxonomy" id="287986"/>
    <lineage>
        <taxon>Bacteria</taxon>
        <taxon>Bacillati</taxon>
        <taxon>Actinomycetota</taxon>
        <taxon>Actinomycetes</taxon>
        <taxon>Pseudonocardiales</taxon>
        <taxon>Pseudonocardiaceae</taxon>
        <taxon>Amycolatopsis</taxon>
    </lineage>
</organism>
<dbReference type="InterPro" id="IPR002645">
    <property type="entry name" value="STAS_dom"/>
</dbReference>
<dbReference type="PANTHER" id="PTHR33495">
    <property type="entry name" value="ANTI-SIGMA FACTOR ANTAGONIST TM_1081-RELATED-RELATED"/>
    <property type="match status" value="1"/>
</dbReference>
<feature type="domain" description="STAS" evidence="3">
    <location>
        <begin position="6"/>
        <end position="114"/>
    </location>
</feature>
<dbReference type="EMBL" id="JMQI01000055">
    <property type="protein sequence ID" value="KDN19148.1"/>
    <property type="molecule type" value="Genomic_DNA"/>
</dbReference>
<dbReference type="NCBIfam" id="TIGR00377">
    <property type="entry name" value="ant_ant_sig"/>
    <property type="match status" value="1"/>
</dbReference>
<comment type="caution">
    <text evidence="4">The sequence shown here is derived from an EMBL/GenBank/DDBJ whole genome shotgun (WGS) entry which is preliminary data.</text>
</comment>